<proteinExistence type="predicted"/>
<dbReference type="EMBL" id="ML210169">
    <property type="protein sequence ID" value="TFK26938.1"/>
    <property type="molecule type" value="Genomic_DNA"/>
</dbReference>
<reference evidence="2 3" key="1">
    <citation type="journal article" date="2019" name="Nat. Ecol. Evol.">
        <title>Megaphylogeny resolves global patterns of mushroom evolution.</title>
        <authorList>
            <person name="Varga T."/>
            <person name="Krizsan K."/>
            <person name="Foldi C."/>
            <person name="Dima B."/>
            <person name="Sanchez-Garcia M."/>
            <person name="Sanchez-Ramirez S."/>
            <person name="Szollosi G.J."/>
            <person name="Szarkandi J.G."/>
            <person name="Papp V."/>
            <person name="Albert L."/>
            <person name="Andreopoulos W."/>
            <person name="Angelini C."/>
            <person name="Antonin V."/>
            <person name="Barry K.W."/>
            <person name="Bougher N.L."/>
            <person name="Buchanan P."/>
            <person name="Buyck B."/>
            <person name="Bense V."/>
            <person name="Catcheside P."/>
            <person name="Chovatia M."/>
            <person name="Cooper J."/>
            <person name="Damon W."/>
            <person name="Desjardin D."/>
            <person name="Finy P."/>
            <person name="Geml J."/>
            <person name="Haridas S."/>
            <person name="Hughes K."/>
            <person name="Justo A."/>
            <person name="Karasinski D."/>
            <person name="Kautmanova I."/>
            <person name="Kiss B."/>
            <person name="Kocsube S."/>
            <person name="Kotiranta H."/>
            <person name="LaButti K.M."/>
            <person name="Lechner B.E."/>
            <person name="Liimatainen K."/>
            <person name="Lipzen A."/>
            <person name="Lukacs Z."/>
            <person name="Mihaltcheva S."/>
            <person name="Morgado L.N."/>
            <person name="Niskanen T."/>
            <person name="Noordeloos M.E."/>
            <person name="Ohm R.A."/>
            <person name="Ortiz-Santana B."/>
            <person name="Ovrebo C."/>
            <person name="Racz N."/>
            <person name="Riley R."/>
            <person name="Savchenko A."/>
            <person name="Shiryaev A."/>
            <person name="Soop K."/>
            <person name="Spirin V."/>
            <person name="Szebenyi C."/>
            <person name="Tomsovsky M."/>
            <person name="Tulloss R.E."/>
            <person name="Uehling J."/>
            <person name="Grigoriev I.V."/>
            <person name="Vagvolgyi C."/>
            <person name="Papp T."/>
            <person name="Martin F.M."/>
            <person name="Miettinen O."/>
            <person name="Hibbett D.S."/>
            <person name="Nagy L.G."/>
        </authorList>
    </citation>
    <scope>NUCLEOTIDE SEQUENCE [LARGE SCALE GENOMIC DNA]</scope>
    <source>
        <strain evidence="2 3">CBS 121175</strain>
    </source>
</reference>
<evidence type="ECO:0000313" key="3">
    <source>
        <dbReference type="Proteomes" id="UP000307440"/>
    </source>
</evidence>
<name>A0A5C3L2K3_COPMA</name>
<keyword evidence="3" id="KW-1185">Reference proteome</keyword>
<feature type="region of interest" description="Disordered" evidence="1">
    <location>
        <begin position="41"/>
        <end position="87"/>
    </location>
</feature>
<dbReference type="AlphaFoldDB" id="A0A5C3L2K3"/>
<gene>
    <name evidence="2" type="ORF">FA15DRAFT_666888</name>
</gene>
<protein>
    <submittedName>
        <fullName evidence="2">Uncharacterized protein</fullName>
    </submittedName>
</protein>
<evidence type="ECO:0000256" key="1">
    <source>
        <dbReference type="SAM" id="MobiDB-lite"/>
    </source>
</evidence>
<sequence>MSSSPTTYKAAVPAKNGVVNTGTVAADGQVAKQINNNALHLHQHYYNSPPFSPSSSTPASAGDTSNQGPEDPASKPDLRQLAATGDPAVAQELDDALKNAIKSFKANALVRLSPSNRPVTKRS</sequence>
<evidence type="ECO:0000313" key="2">
    <source>
        <dbReference type="EMBL" id="TFK26938.1"/>
    </source>
</evidence>
<accession>A0A5C3L2K3</accession>
<dbReference type="Proteomes" id="UP000307440">
    <property type="component" value="Unassembled WGS sequence"/>
</dbReference>
<organism evidence="2 3">
    <name type="scientific">Coprinopsis marcescibilis</name>
    <name type="common">Agaric fungus</name>
    <name type="synonym">Psathyrella marcescibilis</name>
    <dbReference type="NCBI Taxonomy" id="230819"/>
    <lineage>
        <taxon>Eukaryota</taxon>
        <taxon>Fungi</taxon>
        <taxon>Dikarya</taxon>
        <taxon>Basidiomycota</taxon>
        <taxon>Agaricomycotina</taxon>
        <taxon>Agaricomycetes</taxon>
        <taxon>Agaricomycetidae</taxon>
        <taxon>Agaricales</taxon>
        <taxon>Agaricineae</taxon>
        <taxon>Psathyrellaceae</taxon>
        <taxon>Coprinopsis</taxon>
    </lineage>
</organism>